<evidence type="ECO:0000259" key="4">
    <source>
        <dbReference type="Pfam" id="PF22528"/>
    </source>
</evidence>
<evidence type="ECO:0000256" key="1">
    <source>
        <dbReference type="ARBA" id="ARBA00022603"/>
    </source>
</evidence>
<dbReference type="InterPro" id="IPR029063">
    <property type="entry name" value="SAM-dependent_MTases_sf"/>
</dbReference>
<name>A0A250JH01_9BACT</name>
<dbReference type="Gene3D" id="2.70.160.11">
    <property type="entry name" value="Hnrnp arginine n-methyltransferase1"/>
    <property type="match status" value="1"/>
</dbReference>
<dbReference type="Pfam" id="PF22528">
    <property type="entry name" value="PRMT_C"/>
    <property type="match status" value="1"/>
</dbReference>
<evidence type="ECO:0000313" key="5">
    <source>
        <dbReference type="EMBL" id="ATB42900.1"/>
    </source>
</evidence>
<evidence type="ECO:0000313" key="6">
    <source>
        <dbReference type="Proteomes" id="UP000217257"/>
    </source>
</evidence>
<dbReference type="Gene3D" id="3.40.50.150">
    <property type="entry name" value="Vaccinia Virus protein VP39"/>
    <property type="match status" value="1"/>
</dbReference>
<keyword evidence="1 5" id="KW-0489">Methyltransferase</keyword>
<dbReference type="GO" id="GO:0032259">
    <property type="term" value="P:methylation"/>
    <property type="evidence" value="ECO:0007669"/>
    <property type="project" value="UniProtKB-KW"/>
</dbReference>
<dbReference type="PROSITE" id="PS51678">
    <property type="entry name" value="SAM_MT_PRMT"/>
    <property type="match status" value="1"/>
</dbReference>
<protein>
    <submittedName>
        <fullName evidence="5">SAM-dependent methyltransferase</fullName>
    </submittedName>
</protein>
<organism evidence="5 6">
    <name type="scientific">Cystobacter fuscus</name>
    <dbReference type="NCBI Taxonomy" id="43"/>
    <lineage>
        <taxon>Bacteria</taxon>
        <taxon>Pseudomonadati</taxon>
        <taxon>Myxococcota</taxon>
        <taxon>Myxococcia</taxon>
        <taxon>Myxococcales</taxon>
        <taxon>Cystobacterineae</taxon>
        <taxon>Archangiaceae</taxon>
        <taxon>Cystobacter</taxon>
    </lineage>
</organism>
<dbReference type="AlphaFoldDB" id="A0A250JH01"/>
<evidence type="ECO:0000256" key="2">
    <source>
        <dbReference type="ARBA" id="ARBA00022679"/>
    </source>
</evidence>
<dbReference type="GO" id="GO:0016274">
    <property type="term" value="F:protein-arginine N-methyltransferase activity"/>
    <property type="evidence" value="ECO:0007669"/>
    <property type="project" value="InterPro"/>
</dbReference>
<evidence type="ECO:0000256" key="3">
    <source>
        <dbReference type="ARBA" id="ARBA00022691"/>
    </source>
</evidence>
<keyword evidence="2 5" id="KW-0808">Transferase</keyword>
<dbReference type="PANTHER" id="PTHR11006">
    <property type="entry name" value="PROTEIN ARGININE N-METHYLTRANSFERASE"/>
    <property type="match status" value="1"/>
</dbReference>
<keyword evidence="3" id="KW-0949">S-adenosyl-L-methionine</keyword>
<dbReference type="PANTHER" id="PTHR11006:SF4">
    <property type="entry name" value="PROTEIN ARGININE N-METHYLTRANSFERASE 7"/>
    <property type="match status" value="1"/>
</dbReference>
<dbReference type="KEGG" id="cfus:CYFUS_008379"/>
<accession>A0A250JH01</accession>
<dbReference type="EMBL" id="CP022098">
    <property type="protein sequence ID" value="ATB42900.1"/>
    <property type="molecule type" value="Genomic_DNA"/>
</dbReference>
<gene>
    <name evidence="5" type="ORF">CYFUS_008379</name>
</gene>
<proteinExistence type="predicted"/>
<dbReference type="InterPro" id="IPR055135">
    <property type="entry name" value="PRMT_dom"/>
</dbReference>
<dbReference type="Proteomes" id="UP000217257">
    <property type="component" value="Chromosome"/>
</dbReference>
<dbReference type="RefSeq" id="WP_095990391.1">
    <property type="nucleotide sequence ID" value="NZ_CP022098.1"/>
</dbReference>
<dbReference type="Pfam" id="PF06325">
    <property type="entry name" value="PrmA"/>
    <property type="match status" value="1"/>
</dbReference>
<dbReference type="InterPro" id="IPR025799">
    <property type="entry name" value="Arg_MeTrfase"/>
</dbReference>
<reference evidence="5 6" key="1">
    <citation type="submission" date="2017-06" db="EMBL/GenBank/DDBJ databases">
        <title>Sequencing and comparative analysis of myxobacterial genomes.</title>
        <authorList>
            <person name="Rupp O."/>
            <person name="Goesmann A."/>
            <person name="Sogaard-Andersen L."/>
        </authorList>
    </citation>
    <scope>NUCLEOTIDE SEQUENCE [LARGE SCALE GENOMIC DNA]</scope>
    <source>
        <strain evidence="5 6">DSM 52655</strain>
    </source>
</reference>
<feature type="domain" description="Protein arginine N-methyltransferase" evidence="4">
    <location>
        <begin position="209"/>
        <end position="319"/>
    </location>
</feature>
<dbReference type="SUPFAM" id="SSF53335">
    <property type="entry name" value="S-adenosyl-L-methionine-dependent methyltransferases"/>
    <property type="match status" value="1"/>
</dbReference>
<dbReference type="GO" id="GO:0042054">
    <property type="term" value="F:histone methyltransferase activity"/>
    <property type="evidence" value="ECO:0007669"/>
    <property type="project" value="TreeGrafter"/>
</dbReference>
<sequence length="343" mass="38427">MIMTNELERAFQGASAEAPYDSLETFEKVLALRLPSEDSSAINRVYRRMIPRWHFAMLNDTERNRTFHEALRAQVAPGQLVLDVGTGSGLLAMMAVRAGARAAVSCEVLEPIAHMARRIIAANDLSERVSVLSKSSFDLSVGRDLPTLADVLVTETIDCGLLGEGILPIVHHAREHLLRPEARIIPARARIVFALLESSAIHRNNFVFEASGFDVSMFNHFSTREYFPVRLVTWDHTLLSIPTKAFDFDFREFPPTSRVTRVPVEVRQSGTVHGIVFWFELDLGDGVHLSNAPSNPRSHWMQAVLCFERPLHFDRGATAVVEAAHDATSVWFNIHPPIERKSI</sequence>